<accession>A0A834WHU5</accession>
<evidence type="ECO:0000256" key="9">
    <source>
        <dbReference type="ARBA" id="ARBA00023033"/>
    </source>
</evidence>
<evidence type="ECO:0000256" key="10">
    <source>
        <dbReference type="ARBA" id="ARBA00023136"/>
    </source>
</evidence>
<evidence type="ECO:0000256" key="1">
    <source>
        <dbReference type="ARBA" id="ARBA00004167"/>
    </source>
</evidence>
<evidence type="ECO:0000256" key="4">
    <source>
        <dbReference type="ARBA" id="ARBA00022692"/>
    </source>
</evidence>
<dbReference type="PROSITE" id="PS00086">
    <property type="entry name" value="CYTOCHROME_P450"/>
    <property type="match status" value="1"/>
</dbReference>
<comment type="cofactor">
    <cofactor evidence="11">
        <name>heme</name>
        <dbReference type="ChEBI" id="CHEBI:30413"/>
    </cofactor>
</comment>
<evidence type="ECO:0000313" key="14">
    <source>
        <dbReference type="Proteomes" id="UP000634136"/>
    </source>
</evidence>
<evidence type="ECO:0000256" key="2">
    <source>
        <dbReference type="ARBA" id="ARBA00010617"/>
    </source>
</evidence>
<dbReference type="InterPro" id="IPR001128">
    <property type="entry name" value="Cyt_P450"/>
</dbReference>
<keyword evidence="5 11" id="KW-0479">Metal-binding</keyword>
<dbReference type="Gene3D" id="1.10.630.10">
    <property type="entry name" value="Cytochrome P450"/>
    <property type="match status" value="1"/>
</dbReference>
<evidence type="ECO:0000256" key="8">
    <source>
        <dbReference type="ARBA" id="ARBA00023004"/>
    </source>
</evidence>
<reference evidence="13" key="1">
    <citation type="submission" date="2020-09" db="EMBL/GenBank/DDBJ databases">
        <title>Genome-Enabled Discovery of Anthraquinone Biosynthesis in Senna tora.</title>
        <authorList>
            <person name="Kang S.-H."/>
            <person name="Pandey R.P."/>
            <person name="Lee C.-M."/>
            <person name="Sim J.-S."/>
            <person name="Jeong J.-T."/>
            <person name="Choi B.-S."/>
            <person name="Jung M."/>
            <person name="Ginzburg D."/>
            <person name="Zhao K."/>
            <person name="Won S.Y."/>
            <person name="Oh T.-J."/>
            <person name="Yu Y."/>
            <person name="Kim N.-H."/>
            <person name="Lee O.R."/>
            <person name="Lee T.-H."/>
            <person name="Bashyal P."/>
            <person name="Kim T.-S."/>
            <person name="Lee W.-H."/>
            <person name="Kawkins C."/>
            <person name="Kim C.-K."/>
            <person name="Kim J.S."/>
            <person name="Ahn B.O."/>
            <person name="Rhee S.Y."/>
            <person name="Sohng J.K."/>
        </authorList>
    </citation>
    <scope>NUCLEOTIDE SEQUENCE</scope>
    <source>
        <tissue evidence="13">Leaf</tissue>
    </source>
</reference>
<dbReference type="InterPro" id="IPR050665">
    <property type="entry name" value="Cytochrome_P450_Monooxygen"/>
</dbReference>
<dbReference type="Proteomes" id="UP000634136">
    <property type="component" value="Unassembled WGS sequence"/>
</dbReference>
<comment type="subcellular location">
    <subcellularLocation>
        <location evidence="1">Membrane</location>
        <topology evidence="1">Single-pass membrane protein</topology>
    </subcellularLocation>
</comment>
<evidence type="ECO:0000256" key="3">
    <source>
        <dbReference type="ARBA" id="ARBA00022617"/>
    </source>
</evidence>
<dbReference type="PRINTS" id="PR00463">
    <property type="entry name" value="EP450I"/>
</dbReference>
<dbReference type="InterPro" id="IPR036396">
    <property type="entry name" value="Cyt_P450_sf"/>
</dbReference>
<organism evidence="13 14">
    <name type="scientific">Senna tora</name>
    <dbReference type="NCBI Taxonomy" id="362788"/>
    <lineage>
        <taxon>Eukaryota</taxon>
        <taxon>Viridiplantae</taxon>
        <taxon>Streptophyta</taxon>
        <taxon>Embryophyta</taxon>
        <taxon>Tracheophyta</taxon>
        <taxon>Spermatophyta</taxon>
        <taxon>Magnoliopsida</taxon>
        <taxon>eudicotyledons</taxon>
        <taxon>Gunneridae</taxon>
        <taxon>Pentapetalae</taxon>
        <taxon>rosids</taxon>
        <taxon>fabids</taxon>
        <taxon>Fabales</taxon>
        <taxon>Fabaceae</taxon>
        <taxon>Caesalpinioideae</taxon>
        <taxon>Cassia clade</taxon>
        <taxon>Senna</taxon>
    </lineage>
</organism>
<proteinExistence type="inferred from homology"/>
<keyword evidence="14" id="KW-1185">Reference proteome</keyword>
<evidence type="ECO:0000313" key="13">
    <source>
        <dbReference type="EMBL" id="KAF7817564.1"/>
    </source>
</evidence>
<dbReference type="AlphaFoldDB" id="A0A834WHU5"/>
<dbReference type="PANTHER" id="PTHR24282:SF112">
    <property type="entry name" value="CYTOCHROME P450 FAMILY 709 PROTEIN"/>
    <property type="match status" value="1"/>
</dbReference>
<name>A0A834WHU5_9FABA</name>
<keyword evidence="8 11" id="KW-0408">Iron</keyword>
<dbReference type="GO" id="GO:0005506">
    <property type="term" value="F:iron ion binding"/>
    <property type="evidence" value="ECO:0007669"/>
    <property type="project" value="InterPro"/>
</dbReference>
<comment type="caution">
    <text evidence="13">The sequence shown here is derived from an EMBL/GenBank/DDBJ whole genome shotgun (WGS) entry which is preliminary data.</text>
</comment>
<protein>
    <submittedName>
        <fullName evidence="13">Cytochrome P450 734A1-like</fullName>
    </submittedName>
</protein>
<gene>
    <name evidence="13" type="ORF">G2W53_031533</name>
</gene>
<dbReference type="GO" id="GO:0004497">
    <property type="term" value="F:monooxygenase activity"/>
    <property type="evidence" value="ECO:0007669"/>
    <property type="project" value="UniProtKB-KW"/>
</dbReference>
<dbReference type="GO" id="GO:0016705">
    <property type="term" value="F:oxidoreductase activity, acting on paired donors, with incorporation or reduction of molecular oxygen"/>
    <property type="evidence" value="ECO:0007669"/>
    <property type="project" value="InterPro"/>
</dbReference>
<dbReference type="GO" id="GO:0020037">
    <property type="term" value="F:heme binding"/>
    <property type="evidence" value="ECO:0007669"/>
    <property type="project" value="InterPro"/>
</dbReference>
<dbReference type="PRINTS" id="PR00385">
    <property type="entry name" value="P450"/>
</dbReference>
<dbReference type="InterPro" id="IPR002401">
    <property type="entry name" value="Cyt_P450_E_grp-I"/>
</dbReference>
<dbReference type="OrthoDB" id="1470350at2759"/>
<keyword evidence="10" id="KW-0472">Membrane</keyword>
<keyword evidence="9 12" id="KW-0503">Monooxygenase</keyword>
<evidence type="ECO:0000256" key="5">
    <source>
        <dbReference type="ARBA" id="ARBA00022723"/>
    </source>
</evidence>
<dbReference type="EMBL" id="JAAIUW010000009">
    <property type="protein sequence ID" value="KAF7817564.1"/>
    <property type="molecule type" value="Genomic_DNA"/>
</dbReference>
<sequence length="672" mass="77007">MKKAKKFSTYKNNNIILSPLPSEVFIFLASGMHQEWQNKAREEVQNLNDLKIASKRVKVGNIDIPGGTRAWLHCIMIQSYGENLLMRFAEPRKHSCSYIPFGVGPNYCVGQTSHDLTTIFFPCVPDVCTWSNGDDALVTSTCLHQIAFLFFDLLFKFNLERLRRYSRFSVVEAPVGIMLCHAVCGVSRKQAVRLIWTPWLIRRHFEKQGISGPPYRPISGNTKEFLRMYAEARSKPMTLCHDIIPRVAPFYHRWSAMYGKTFLYWHGCTPRLVTSDPELHKEVLMSVGGSFERVDANPLTKIFFGQGITILKGHQWALHRKIADQAFKMERVKSWIPDIIDSTTRMLNKWGNGVEEFEIEVSRDVQNLASDIISRVSFGSNYEQGKEIFKLQEQQYHLVSLASRSVYIPGFRFVPTKKNRERRRLEKLTRESVRVLLEKNKQAHNRSGNLLSLLMSCHTCVNNKEVRLGWDEIIDECKNIYFAGKESSADALNWALLLLGMHLEWQDKARQEVLSVVGSVKPPTAHTLNDLRILNLIIQETHRLYPLGGAFVRQATKGVKVGNIDIPAGTQIYLCMAAMHHDTELWGESANEFNPMRFAEPRKHPCSYIPFGFGPHFCVGEKLAMIEMKIILSMILQRFSFLVSPTYAHGPLFMMGLSPQYGLQLVFRRLSN</sequence>
<keyword evidence="4" id="KW-0812">Transmembrane</keyword>
<evidence type="ECO:0000256" key="7">
    <source>
        <dbReference type="ARBA" id="ARBA00023002"/>
    </source>
</evidence>
<dbReference type="GO" id="GO:0016020">
    <property type="term" value="C:membrane"/>
    <property type="evidence" value="ECO:0007669"/>
    <property type="project" value="UniProtKB-SubCell"/>
</dbReference>
<keyword evidence="6" id="KW-1133">Transmembrane helix</keyword>
<keyword evidence="3 11" id="KW-0349">Heme</keyword>
<comment type="similarity">
    <text evidence="2 12">Belongs to the cytochrome P450 family.</text>
</comment>
<evidence type="ECO:0000256" key="6">
    <source>
        <dbReference type="ARBA" id="ARBA00022989"/>
    </source>
</evidence>
<dbReference type="PANTHER" id="PTHR24282">
    <property type="entry name" value="CYTOCHROME P450 FAMILY MEMBER"/>
    <property type="match status" value="1"/>
</dbReference>
<evidence type="ECO:0000256" key="11">
    <source>
        <dbReference type="PIRSR" id="PIRSR602401-1"/>
    </source>
</evidence>
<keyword evidence="7 12" id="KW-0560">Oxidoreductase</keyword>
<dbReference type="Pfam" id="PF00067">
    <property type="entry name" value="p450"/>
    <property type="match status" value="1"/>
</dbReference>
<dbReference type="InterPro" id="IPR017972">
    <property type="entry name" value="Cyt_P450_CS"/>
</dbReference>
<dbReference type="SUPFAM" id="SSF48264">
    <property type="entry name" value="Cytochrome P450"/>
    <property type="match status" value="2"/>
</dbReference>
<feature type="binding site" description="axial binding residue" evidence="11">
    <location>
        <position position="618"/>
    </location>
    <ligand>
        <name>heme</name>
        <dbReference type="ChEBI" id="CHEBI:30413"/>
    </ligand>
    <ligandPart>
        <name>Fe</name>
        <dbReference type="ChEBI" id="CHEBI:18248"/>
    </ligandPart>
</feature>
<evidence type="ECO:0000256" key="12">
    <source>
        <dbReference type="RuleBase" id="RU000461"/>
    </source>
</evidence>